<keyword evidence="10" id="KW-0325">Glycoprotein</keyword>
<comment type="similarity">
    <text evidence="2">Belongs to the protein kinase superfamily. Ser/Thr protein kinase family.</text>
</comment>
<evidence type="ECO:0000256" key="2">
    <source>
        <dbReference type="ARBA" id="ARBA00008684"/>
    </source>
</evidence>
<dbReference type="AlphaFoldDB" id="A0A6A3C326"/>
<evidence type="ECO:0000256" key="12">
    <source>
        <dbReference type="SAM" id="Phobius"/>
    </source>
</evidence>
<dbReference type="PROSITE" id="PS00108">
    <property type="entry name" value="PROTEIN_KINASE_ST"/>
    <property type="match status" value="1"/>
</dbReference>
<accession>A0A6A3C326</accession>
<dbReference type="GO" id="GO:0005524">
    <property type="term" value="F:ATP binding"/>
    <property type="evidence" value="ECO:0007669"/>
    <property type="project" value="InterPro"/>
</dbReference>
<evidence type="ECO:0000313" key="16">
    <source>
        <dbReference type="Proteomes" id="UP000436088"/>
    </source>
</evidence>
<dbReference type="SUPFAM" id="SSF56112">
    <property type="entry name" value="Protein kinase-like (PK-like)"/>
    <property type="match status" value="1"/>
</dbReference>
<evidence type="ECO:0000256" key="1">
    <source>
        <dbReference type="ARBA" id="ARBA00004479"/>
    </source>
</evidence>
<sequence>MEIFLWPLLLSSMLIAVVLAADPYSDALLSFKSEIIDHFHSLDDWLVRHGENRSGKVHACSWSGIKCDNNSTVVIGLDLSTKKLGGKLPGKQFSVFTELVELNISQNAFSGEIPIEIFNLTGLRSLDISRNNFSGHFPGGISGLRNLVVLDAFSNSFSGPLPVELPELESLKVLNLAGTGNFLSGNIPPELGNLQTVTHMEIGYNSYEGNIPWQLGNMSELQYLDIAGANLSGSIPIQLSNLTKLQILPLTYLDLSDNLISGPIPQSFSELKNLRLLSLMYNEMNGTVPDGIEELPSLDTLFIWSNFFTGSLPRNLGETSKLRWLDVSTNSFIGSIPPHICAGGELFNLILFSNKLTGNLSALFNCSSLVRIRLEDNSFSGEIPLSHLPDVTYIDFSRNRFTGGIPSDIFQASKLQYFNVSNNPELGGMVPEETWSLPLLQNFSASSCNISGNLPPFRSCKSMLLVELQMNNMSGVVPKSISNCKTLQIINLSNNQLIGHIPEELANLPATSFVDLSHNNFSGSIPGEFGKSTNLLLLNVSFNDISGSIPSEKVLQSMDKSAYVGNPELCGAPLRSCAASMAIFGSKGTGKLRLVLLLSAGVAILISTLVFWLVYLRKGSKGQWKMDSFIGLPQFKANDVLRSFDSKESMDELPPLSAAVCKAVLPTGITVLVRKIEWEPKRMKVVSEFITQMGNARHRNLIRLLGFCYNKHMAYILYDYLPNGNLAEKVRIPRDWSTKCRIIIGIAKGLCFLHHDCNPAISHGDLKSSNIVFDDNFEPHIADFGFKYLIELTTGHRNKTIKDELYTDIYKTKGLARPRGHQQGELRTTCKSFGTSGAVGRMIGNRSSNPGYSCFTFNQEDMVPTIEEYTTLLYCESIKLERAYIKQIKSQSFKNRLAKIAGVDEKWVTDRLRNKGMYGLIIFPKILGCIDAAVVELFEQLPKRVNPAPTILAETFRSLNHYRRAGGVGYAPLLALRHYGAHQFVPATCGLAKSEFEYHGDSYKKRIKEIVDSWKKVLRMDIVAAKDKLTPDYLEWQKLRKKTTPRCQTRIKELEAKCYQWNLDADSQKDQTDKLEREQKRVRLELEDLRKGYQDEVNDNSKLKVASKYWNERAWKEQMKTAQRRLAGSQHQNQCLRIRMADLEKQHERDGKTIAELEAIVDGFKKQASKLQIVPFDGCLQWRFRWEQEQQRVKARDTVIRDFLDQVQKVARHLHGLAREVGMVRQGIQPVTDEDRRLVNLLEAVRGLEDLV</sequence>
<feature type="chain" id="PRO_5025435194" evidence="13">
    <location>
        <begin position="21"/>
        <end position="1252"/>
    </location>
</feature>
<comment type="subcellular location">
    <subcellularLocation>
        <location evidence="1">Membrane</location>
        <topology evidence="1">Single-pass type I membrane protein</topology>
    </subcellularLocation>
</comment>
<keyword evidence="9 12" id="KW-0472">Membrane</keyword>
<dbReference type="SUPFAM" id="SSF52058">
    <property type="entry name" value="L domain-like"/>
    <property type="match status" value="2"/>
</dbReference>
<dbReference type="InterPro" id="IPR011009">
    <property type="entry name" value="Kinase-like_dom_sf"/>
</dbReference>
<dbReference type="Pfam" id="PF00069">
    <property type="entry name" value="Pkinase"/>
    <property type="match status" value="1"/>
</dbReference>
<keyword evidence="7" id="KW-0677">Repeat</keyword>
<feature type="domain" description="Protein kinase" evidence="14">
    <location>
        <begin position="624"/>
        <end position="908"/>
    </location>
</feature>
<evidence type="ECO:0000256" key="4">
    <source>
        <dbReference type="ARBA" id="ARBA00022614"/>
    </source>
</evidence>
<dbReference type="GO" id="GO:0004672">
    <property type="term" value="F:protein kinase activity"/>
    <property type="evidence" value="ECO:0007669"/>
    <property type="project" value="InterPro"/>
</dbReference>
<keyword evidence="16" id="KW-1185">Reference proteome</keyword>
<dbReference type="InterPro" id="IPR013210">
    <property type="entry name" value="LRR_N_plant-typ"/>
</dbReference>
<evidence type="ECO:0000256" key="7">
    <source>
        <dbReference type="ARBA" id="ARBA00022737"/>
    </source>
</evidence>
<keyword evidence="8 12" id="KW-1133">Transmembrane helix</keyword>
<dbReference type="FunFam" id="3.80.10.10:FF:000233">
    <property type="entry name" value="Leucine-rich repeat receptor-like protein kinase TDR"/>
    <property type="match status" value="1"/>
</dbReference>
<dbReference type="InterPro" id="IPR000719">
    <property type="entry name" value="Prot_kinase_dom"/>
</dbReference>
<evidence type="ECO:0000259" key="14">
    <source>
        <dbReference type="PROSITE" id="PS50011"/>
    </source>
</evidence>
<dbReference type="Gene3D" id="3.80.10.10">
    <property type="entry name" value="Ribonuclease Inhibitor"/>
    <property type="match status" value="3"/>
</dbReference>
<comment type="caution">
    <text evidence="15">The sequence shown here is derived from an EMBL/GenBank/DDBJ whole genome shotgun (WGS) entry which is preliminary data.</text>
</comment>
<evidence type="ECO:0000256" key="8">
    <source>
        <dbReference type="ARBA" id="ARBA00022989"/>
    </source>
</evidence>
<dbReference type="Pfam" id="PF08263">
    <property type="entry name" value="LRRNT_2"/>
    <property type="match status" value="1"/>
</dbReference>
<dbReference type="PANTHER" id="PTHR48056">
    <property type="entry name" value="LRR RECEPTOR-LIKE SERINE/THREONINE-PROTEIN KINASE-RELATED"/>
    <property type="match status" value="1"/>
</dbReference>
<dbReference type="InterPro" id="IPR032675">
    <property type="entry name" value="LRR_dom_sf"/>
</dbReference>
<dbReference type="PANTHER" id="PTHR48056:SF44">
    <property type="entry name" value="RECEPTOR PROTEIN KINASE CLAVATA1"/>
    <property type="match status" value="1"/>
</dbReference>
<organism evidence="15 16">
    <name type="scientific">Hibiscus syriacus</name>
    <name type="common">Rose of Sharon</name>
    <dbReference type="NCBI Taxonomy" id="106335"/>
    <lineage>
        <taxon>Eukaryota</taxon>
        <taxon>Viridiplantae</taxon>
        <taxon>Streptophyta</taxon>
        <taxon>Embryophyta</taxon>
        <taxon>Tracheophyta</taxon>
        <taxon>Spermatophyta</taxon>
        <taxon>Magnoliopsida</taxon>
        <taxon>eudicotyledons</taxon>
        <taxon>Gunneridae</taxon>
        <taxon>Pentapetalae</taxon>
        <taxon>rosids</taxon>
        <taxon>malvids</taxon>
        <taxon>Malvales</taxon>
        <taxon>Malvaceae</taxon>
        <taxon>Malvoideae</taxon>
        <taxon>Hibiscus</taxon>
    </lineage>
</organism>
<dbReference type="GO" id="GO:0009791">
    <property type="term" value="P:post-embryonic development"/>
    <property type="evidence" value="ECO:0007669"/>
    <property type="project" value="UniProtKB-ARBA"/>
</dbReference>
<feature type="transmembrane region" description="Helical" evidence="12">
    <location>
        <begin position="594"/>
        <end position="616"/>
    </location>
</feature>
<dbReference type="FunFam" id="3.80.10.10:FF:000041">
    <property type="entry name" value="LRR receptor-like serine/threonine-protein kinase ERECTA"/>
    <property type="match status" value="1"/>
</dbReference>
<dbReference type="FunFam" id="3.80.10.10:FF:000896">
    <property type="entry name" value="Leucine-rich repeat receptor-like protein kinase"/>
    <property type="match status" value="1"/>
</dbReference>
<evidence type="ECO:0000256" key="6">
    <source>
        <dbReference type="ARBA" id="ARBA00022729"/>
    </source>
</evidence>
<keyword evidence="6 13" id="KW-0732">Signal</keyword>
<dbReference type="InterPro" id="IPR001611">
    <property type="entry name" value="Leu-rich_rpt"/>
</dbReference>
<feature type="coiled-coil region" evidence="11">
    <location>
        <begin position="1065"/>
        <end position="1092"/>
    </location>
</feature>
<keyword evidence="5 12" id="KW-0812">Transmembrane</keyword>
<evidence type="ECO:0000256" key="9">
    <source>
        <dbReference type="ARBA" id="ARBA00023136"/>
    </source>
</evidence>
<dbReference type="Pfam" id="PF13855">
    <property type="entry name" value="LRR_8"/>
    <property type="match status" value="2"/>
</dbReference>
<feature type="coiled-coil region" evidence="11">
    <location>
        <begin position="1126"/>
        <end position="1160"/>
    </location>
</feature>
<reference evidence="15" key="1">
    <citation type="submission" date="2019-09" db="EMBL/GenBank/DDBJ databases">
        <title>Draft genome information of white flower Hibiscus syriacus.</title>
        <authorList>
            <person name="Kim Y.-M."/>
        </authorList>
    </citation>
    <scope>NUCLEOTIDE SEQUENCE [LARGE SCALE GENOMIC DNA]</scope>
    <source>
        <strain evidence="15">YM2019G1</strain>
    </source>
</reference>
<evidence type="ECO:0000256" key="10">
    <source>
        <dbReference type="ARBA" id="ARBA00023180"/>
    </source>
</evidence>
<dbReference type="GO" id="GO:0033612">
    <property type="term" value="F:receptor serine/threonine kinase binding"/>
    <property type="evidence" value="ECO:0007669"/>
    <property type="project" value="TreeGrafter"/>
</dbReference>
<protein>
    <submittedName>
        <fullName evidence="15">Lipid binding protein</fullName>
    </submittedName>
</protein>
<dbReference type="Pfam" id="PF00560">
    <property type="entry name" value="LRR_1"/>
    <property type="match status" value="2"/>
</dbReference>
<comment type="similarity">
    <text evidence="3">Belongs to the RLP family.</text>
</comment>
<dbReference type="PROSITE" id="PS50011">
    <property type="entry name" value="PROTEIN_KINASE_DOM"/>
    <property type="match status" value="1"/>
</dbReference>
<feature type="signal peptide" evidence="13">
    <location>
        <begin position="1"/>
        <end position="20"/>
    </location>
</feature>
<evidence type="ECO:0000256" key="11">
    <source>
        <dbReference type="SAM" id="Coils"/>
    </source>
</evidence>
<keyword evidence="4" id="KW-0433">Leucine-rich repeat</keyword>
<dbReference type="InterPro" id="IPR050647">
    <property type="entry name" value="Plant_LRR-RLKs"/>
</dbReference>
<evidence type="ECO:0000256" key="13">
    <source>
        <dbReference type="SAM" id="SignalP"/>
    </source>
</evidence>
<evidence type="ECO:0000256" key="3">
    <source>
        <dbReference type="ARBA" id="ARBA00009592"/>
    </source>
</evidence>
<proteinExistence type="inferred from homology"/>
<dbReference type="SMART" id="SM00220">
    <property type="entry name" value="S_TKc"/>
    <property type="match status" value="1"/>
</dbReference>
<dbReference type="GO" id="GO:0016020">
    <property type="term" value="C:membrane"/>
    <property type="evidence" value="ECO:0007669"/>
    <property type="project" value="UniProtKB-SubCell"/>
</dbReference>
<dbReference type="Proteomes" id="UP000436088">
    <property type="component" value="Unassembled WGS sequence"/>
</dbReference>
<evidence type="ECO:0000256" key="5">
    <source>
        <dbReference type="ARBA" id="ARBA00022692"/>
    </source>
</evidence>
<keyword evidence="11" id="KW-0175">Coiled coil</keyword>
<dbReference type="InterPro" id="IPR008271">
    <property type="entry name" value="Ser/Thr_kinase_AS"/>
</dbReference>
<evidence type="ECO:0000313" key="15">
    <source>
        <dbReference type="EMBL" id="KAE8722727.1"/>
    </source>
</evidence>
<dbReference type="EMBL" id="VEPZ02000557">
    <property type="protein sequence ID" value="KAE8722727.1"/>
    <property type="molecule type" value="Genomic_DNA"/>
</dbReference>
<gene>
    <name evidence="15" type="ORF">F3Y22_tig00013738pilonHSYRG00083</name>
</gene>
<name>A0A6A3C326_HIBSY</name>
<dbReference type="Gene3D" id="1.10.510.10">
    <property type="entry name" value="Transferase(Phosphotransferase) domain 1"/>
    <property type="match status" value="1"/>
</dbReference>
<dbReference type="FunFam" id="3.30.200.20:FF:001006">
    <property type="entry name" value="Leucine-rich repeat receptor-like protein kinase TDR"/>
    <property type="match status" value="1"/>
</dbReference>